<evidence type="ECO:0000256" key="7">
    <source>
        <dbReference type="ARBA" id="ARBA00022795"/>
    </source>
</evidence>
<dbReference type="InterPro" id="IPR002901">
    <property type="entry name" value="MGlyc_endo_b_GlcNAc-like_dom"/>
</dbReference>
<keyword evidence="10" id="KW-0961">Cell wall biogenesis/degradation</keyword>
<evidence type="ECO:0000313" key="15">
    <source>
        <dbReference type="Proteomes" id="UP000027318"/>
    </source>
</evidence>
<accession>A0A063Y2C5</accession>
<reference evidence="14 15" key="1">
    <citation type="journal article" date="2005" name="Int. J. Syst. Evol. Microbiol.">
        <title>Nitrincola lacisaponensis gen. nov., sp. nov., a novel alkaliphilic bacterium isolated from an alkaline, saline lake.</title>
        <authorList>
            <person name="Dimitriu P.A."/>
            <person name="Shukla S.K."/>
            <person name="Conradt J."/>
            <person name="Marquez M.C."/>
            <person name="Ventosa A."/>
            <person name="Maglia A."/>
            <person name="Peyton B.M."/>
            <person name="Pinkart H.C."/>
            <person name="Mormile M.R."/>
        </authorList>
    </citation>
    <scope>NUCLEOTIDE SEQUENCE [LARGE SCALE GENOMIC DNA]</scope>
    <source>
        <strain evidence="14 15">4CA</strain>
    </source>
</reference>
<gene>
    <name evidence="14" type="ORF">ADINL_1035</name>
</gene>
<evidence type="ECO:0000256" key="2">
    <source>
        <dbReference type="ARBA" id="ARBA00004418"/>
    </source>
</evidence>
<proteinExistence type="inferred from homology"/>
<dbReference type="Gene3D" id="1.10.530.10">
    <property type="match status" value="1"/>
</dbReference>
<protein>
    <recommendedName>
        <fullName evidence="5">Peptidoglycan hydrolase FlgJ</fullName>
    </recommendedName>
    <alternativeName>
        <fullName evidence="11">Muramidase FlgJ</fullName>
    </alternativeName>
</protein>
<evidence type="ECO:0000256" key="11">
    <source>
        <dbReference type="ARBA" id="ARBA00030835"/>
    </source>
</evidence>
<keyword evidence="8 14" id="KW-0378">Hydrolase</keyword>
<comment type="caution">
    <text evidence="14">The sequence shown here is derived from an EMBL/GenBank/DDBJ whole genome shotgun (WGS) entry which is preliminary data.</text>
</comment>
<dbReference type="GO" id="GO:0004040">
    <property type="term" value="F:amidase activity"/>
    <property type="evidence" value="ECO:0007669"/>
    <property type="project" value="InterPro"/>
</dbReference>
<dbReference type="GO" id="GO:0042597">
    <property type="term" value="C:periplasmic space"/>
    <property type="evidence" value="ECO:0007669"/>
    <property type="project" value="UniProtKB-SubCell"/>
</dbReference>
<keyword evidence="15" id="KW-1185">Reference proteome</keyword>
<dbReference type="Pfam" id="PF10135">
    <property type="entry name" value="Rod-binding"/>
    <property type="match status" value="1"/>
</dbReference>
<keyword evidence="7" id="KW-1005">Bacterial flagellum biogenesis</keyword>
<dbReference type="Gene3D" id="2.10.70.40">
    <property type="entry name" value="peptidoglycan hydrolase"/>
    <property type="match status" value="1"/>
</dbReference>
<dbReference type="InterPro" id="IPR013377">
    <property type="entry name" value="FlgJ"/>
</dbReference>
<evidence type="ECO:0000256" key="10">
    <source>
        <dbReference type="ARBA" id="ARBA00023316"/>
    </source>
</evidence>
<keyword evidence="9 14" id="KW-0326">Glycosidase</keyword>
<keyword evidence="14" id="KW-0282">Flagellum</keyword>
<dbReference type="STRING" id="267850.ADINL_1035"/>
<name>A0A063Y2C5_9GAMM</name>
<dbReference type="Proteomes" id="UP000027318">
    <property type="component" value="Unassembled WGS sequence"/>
</dbReference>
<sequence>MVTGKPPVISQSPQFYTELNQLNDLRRRAGSDEEAALREVAQQFEQIFLSMMLKSMRDANASFGEDNPFNSHNTRFFQDMYDQQLTLELSGKSGLGLADVMVRQLSQHSDIRSDRERDERERPLTEAEMLLNRAMNATAGMAASAVLGQAHASASRNNASAAEPDADEANRVDAVSSRAERLASPENLPARFESPQQFVDSLLPLAEEMGAELGVDPRVLLAQAALETGWGRFIINGSNNLFNIKADSRWPGERVSVSTLEYRDGVAAKEVAAFRAYGSYAESFRDYVDFLRTNPRYQVALQNTADPAAYLRELQAAGYATDPAYAQKIERIFTGNLLAQAGRDTQEG</sequence>
<dbReference type="PATRIC" id="fig|267850.7.peg.1029"/>
<comment type="similarity">
    <text evidence="3">In the N-terminal section; belongs to the FlgJ family.</text>
</comment>
<keyword evidence="6" id="KW-0574">Periplasm</keyword>
<evidence type="ECO:0000256" key="3">
    <source>
        <dbReference type="ARBA" id="ARBA00006880"/>
    </source>
</evidence>
<evidence type="ECO:0000259" key="13">
    <source>
        <dbReference type="SMART" id="SM00047"/>
    </source>
</evidence>
<dbReference type="InterPro" id="IPR019301">
    <property type="entry name" value="Flagellar_prot_FlgJ_N"/>
</dbReference>
<dbReference type="PANTHER" id="PTHR33308:SF9">
    <property type="entry name" value="PEPTIDOGLYCAN HYDROLASE FLGJ"/>
    <property type="match status" value="1"/>
</dbReference>
<comment type="similarity">
    <text evidence="4">In the C-terminal section; belongs to the glycosyl hydrolase 73 family.</text>
</comment>
<dbReference type="RefSeq" id="WP_036544588.1">
    <property type="nucleotide sequence ID" value="NZ_JBKBNO010000001.1"/>
</dbReference>
<dbReference type="NCBIfam" id="TIGR02541">
    <property type="entry name" value="flagell_FlgJ"/>
    <property type="match status" value="1"/>
</dbReference>
<comment type="subcellular location">
    <subcellularLocation>
        <location evidence="2">Periplasm</location>
    </subcellularLocation>
</comment>
<dbReference type="GO" id="GO:0071555">
    <property type="term" value="P:cell wall organization"/>
    <property type="evidence" value="ECO:0007669"/>
    <property type="project" value="UniProtKB-KW"/>
</dbReference>
<dbReference type="OrthoDB" id="289937at2"/>
<organism evidence="14 15">
    <name type="scientific">Nitrincola lacisaponensis</name>
    <dbReference type="NCBI Taxonomy" id="267850"/>
    <lineage>
        <taxon>Bacteria</taxon>
        <taxon>Pseudomonadati</taxon>
        <taxon>Pseudomonadota</taxon>
        <taxon>Gammaproteobacteria</taxon>
        <taxon>Oceanospirillales</taxon>
        <taxon>Oceanospirillaceae</taxon>
        <taxon>Nitrincola</taxon>
    </lineage>
</organism>
<evidence type="ECO:0000256" key="8">
    <source>
        <dbReference type="ARBA" id="ARBA00022801"/>
    </source>
</evidence>
<dbReference type="GO" id="GO:0071973">
    <property type="term" value="P:bacterial-type flagellum-dependent cell motility"/>
    <property type="evidence" value="ECO:0007669"/>
    <property type="project" value="TreeGrafter"/>
</dbReference>
<dbReference type="AlphaFoldDB" id="A0A063Y2C5"/>
<evidence type="ECO:0000256" key="9">
    <source>
        <dbReference type="ARBA" id="ARBA00023295"/>
    </source>
</evidence>
<feature type="domain" description="Mannosyl-glycoprotein endo-beta-N-acetylglucosamidase-like" evidence="13">
    <location>
        <begin position="187"/>
        <end position="344"/>
    </location>
</feature>
<evidence type="ECO:0000256" key="6">
    <source>
        <dbReference type="ARBA" id="ARBA00022764"/>
    </source>
</evidence>
<evidence type="ECO:0000256" key="5">
    <source>
        <dbReference type="ARBA" id="ARBA00013433"/>
    </source>
</evidence>
<evidence type="ECO:0000313" key="14">
    <source>
        <dbReference type="EMBL" id="KDE40443.1"/>
    </source>
</evidence>
<dbReference type="SUPFAM" id="SSF53955">
    <property type="entry name" value="Lysozyme-like"/>
    <property type="match status" value="1"/>
</dbReference>
<evidence type="ECO:0000256" key="12">
    <source>
        <dbReference type="SAM" id="MobiDB-lite"/>
    </source>
</evidence>
<keyword evidence="14" id="KW-0969">Cilium</keyword>
<keyword evidence="14" id="KW-0966">Cell projection</keyword>
<comment type="function">
    <text evidence="1">Flagellum-specific muramidase which hydrolyzes the peptidoglycan layer to assemble the rod structure in the periplasmic space.</text>
</comment>
<feature type="region of interest" description="Disordered" evidence="12">
    <location>
        <begin position="155"/>
        <end position="180"/>
    </location>
</feature>
<evidence type="ECO:0000256" key="1">
    <source>
        <dbReference type="ARBA" id="ARBA00002954"/>
    </source>
</evidence>
<evidence type="ECO:0000256" key="4">
    <source>
        <dbReference type="ARBA" id="ARBA00007974"/>
    </source>
</evidence>
<dbReference type="InterPro" id="IPR051056">
    <property type="entry name" value="Glycosyl_Hydrolase_73"/>
</dbReference>
<dbReference type="InterPro" id="IPR023346">
    <property type="entry name" value="Lysozyme-like_dom_sf"/>
</dbReference>
<dbReference type="GO" id="GO:0044780">
    <property type="term" value="P:bacterial-type flagellum assembly"/>
    <property type="evidence" value="ECO:0007669"/>
    <property type="project" value="InterPro"/>
</dbReference>
<dbReference type="SMART" id="SM00047">
    <property type="entry name" value="LYZ2"/>
    <property type="match status" value="1"/>
</dbReference>
<dbReference type="GO" id="GO:0016798">
    <property type="term" value="F:hydrolase activity, acting on glycosyl bonds"/>
    <property type="evidence" value="ECO:0007669"/>
    <property type="project" value="UniProtKB-KW"/>
</dbReference>
<dbReference type="Pfam" id="PF01832">
    <property type="entry name" value="Glucosaminidase"/>
    <property type="match status" value="1"/>
</dbReference>
<dbReference type="EMBL" id="JMSZ01000016">
    <property type="protein sequence ID" value="KDE40443.1"/>
    <property type="molecule type" value="Genomic_DNA"/>
</dbReference>
<dbReference type="PANTHER" id="PTHR33308">
    <property type="entry name" value="PEPTIDOGLYCAN HYDROLASE FLGJ"/>
    <property type="match status" value="1"/>
</dbReference>